<evidence type="ECO:0000256" key="2">
    <source>
        <dbReference type="ARBA" id="ARBA00005695"/>
    </source>
</evidence>
<reference evidence="4 5" key="1">
    <citation type="submission" date="2014-10" db="EMBL/GenBank/DDBJ databases">
        <title>Draft genome sequence of Novosphingobium subterraneum DSM 12447.</title>
        <authorList>
            <person name="Gan H.M."/>
            <person name="Gan H.Y."/>
            <person name="Savka M.A."/>
        </authorList>
    </citation>
    <scope>NUCLEOTIDE SEQUENCE [LARGE SCALE GENOMIC DNA]</scope>
    <source>
        <strain evidence="4 5">DSM 12447</strain>
    </source>
</reference>
<evidence type="ECO:0000313" key="5">
    <source>
        <dbReference type="Proteomes" id="UP000031338"/>
    </source>
</evidence>
<dbReference type="InterPro" id="IPR039424">
    <property type="entry name" value="SBP_5"/>
</dbReference>
<dbReference type="Gene3D" id="3.90.76.10">
    <property type="entry name" value="Dipeptide-binding Protein, Domain 1"/>
    <property type="match status" value="1"/>
</dbReference>
<dbReference type="AlphaFoldDB" id="A0A0B8ZE69"/>
<sequence length="505" mass="55879">MLSRRLLLGSLAAGVALAPADRLIGKPRRGGRIRVAGIVASTSDTLDPARAGNSSDYMRMFLLYSGLTQYDRGLAVKPGLAESIESTDNVTWTIRLRRGVQFHNGKSLDAGDVVHSLLRHRDPAVGSKVKAVAEQFASARRVNAHEVELRLIGPNPDLPIILAQPQFVIVENGRREFSKANGTGPFALKAFAPGIRTIVQRNPNYWKPGQPYLDEIELIAIPDELSRVNALLSGDVQMCISVSPGSVKRVRASSSHLVMETKSGLYTDLVMRQDNPVTGHPDFVLAMKHLMDRDLIKRALFRGFATIANDQPISPLDPYFNADIPQRAFDPHKAKFLLKRSGLLGTRLPVYVSPAATQSVDMGSILQEHAAQIGLNLAINRVPSDGYWSTHWMKHPLTFGNINQRPTTDLQFSLFFQSKATENEAGWKNAKFDKLLIEARQSRDPALRKAIYGEMQWMIHRTGGLGIPVFISLLDGYDRRIRGLQPIPLGGLMGYSFGEHVWLEA</sequence>
<dbReference type="PATRIC" id="fig|48936.3.peg.3096"/>
<keyword evidence="5" id="KW-1185">Reference proteome</keyword>
<dbReference type="Gene3D" id="3.10.105.10">
    <property type="entry name" value="Dipeptide-binding Protein, Domain 3"/>
    <property type="match status" value="1"/>
</dbReference>
<evidence type="ECO:0000256" key="1">
    <source>
        <dbReference type="ARBA" id="ARBA00004418"/>
    </source>
</evidence>
<accession>A0A0B8ZE69</accession>
<comment type="similarity">
    <text evidence="2">Belongs to the bacterial solute-binding protein 5 family.</text>
</comment>
<dbReference type="STRING" id="48936.NJ75_03081"/>
<gene>
    <name evidence="4" type="ORF">NJ75_03081</name>
</gene>
<dbReference type="InterPro" id="IPR030678">
    <property type="entry name" value="Peptide/Ni-bd"/>
</dbReference>
<organism evidence="4 5">
    <name type="scientific">Novosphingobium subterraneum</name>
    <dbReference type="NCBI Taxonomy" id="48936"/>
    <lineage>
        <taxon>Bacteria</taxon>
        <taxon>Pseudomonadati</taxon>
        <taxon>Pseudomonadota</taxon>
        <taxon>Alphaproteobacteria</taxon>
        <taxon>Sphingomonadales</taxon>
        <taxon>Sphingomonadaceae</taxon>
        <taxon>Novosphingobium</taxon>
    </lineage>
</organism>
<dbReference type="GO" id="GO:1904680">
    <property type="term" value="F:peptide transmembrane transporter activity"/>
    <property type="evidence" value="ECO:0007669"/>
    <property type="project" value="TreeGrafter"/>
</dbReference>
<name>A0A0B8ZE69_9SPHN</name>
<proteinExistence type="inferred from homology"/>
<feature type="domain" description="Solute-binding protein family 5" evidence="3">
    <location>
        <begin position="76"/>
        <end position="420"/>
    </location>
</feature>
<dbReference type="CDD" id="cd08503">
    <property type="entry name" value="PBP2_NikA_DppA_OppA_like_17"/>
    <property type="match status" value="1"/>
</dbReference>
<evidence type="ECO:0000259" key="3">
    <source>
        <dbReference type="Pfam" id="PF00496"/>
    </source>
</evidence>
<comment type="subcellular location">
    <subcellularLocation>
        <location evidence="1">Periplasm</location>
    </subcellularLocation>
</comment>
<dbReference type="EMBL" id="JRVC01000015">
    <property type="protein sequence ID" value="KHS44503.1"/>
    <property type="molecule type" value="Genomic_DNA"/>
</dbReference>
<dbReference type="Pfam" id="PF00496">
    <property type="entry name" value="SBP_bac_5"/>
    <property type="match status" value="1"/>
</dbReference>
<dbReference type="SUPFAM" id="SSF53850">
    <property type="entry name" value="Periplasmic binding protein-like II"/>
    <property type="match status" value="1"/>
</dbReference>
<dbReference type="RefSeq" id="WP_039335939.1">
    <property type="nucleotide sequence ID" value="NZ_JRVC01000015.1"/>
</dbReference>
<comment type="caution">
    <text evidence="4">The sequence shown here is derived from an EMBL/GenBank/DDBJ whole genome shotgun (WGS) entry which is preliminary data.</text>
</comment>
<dbReference type="InterPro" id="IPR000914">
    <property type="entry name" value="SBP_5_dom"/>
</dbReference>
<dbReference type="PANTHER" id="PTHR30290">
    <property type="entry name" value="PERIPLASMIC BINDING COMPONENT OF ABC TRANSPORTER"/>
    <property type="match status" value="1"/>
</dbReference>
<dbReference type="PIRSF" id="PIRSF002741">
    <property type="entry name" value="MppA"/>
    <property type="match status" value="1"/>
</dbReference>
<dbReference type="Proteomes" id="UP000031338">
    <property type="component" value="Unassembled WGS sequence"/>
</dbReference>
<dbReference type="GO" id="GO:0030288">
    <property type="term" value="C:outer membrane-bounded periplasmic space"/>
    <property type="evidence" value="ECO:0007669"/>
    <property type="project" value="UniProtKB-ARBA"/>
</dbReference>
<evidence type="ECO:0000313" key="4">
    <source>
        <dbReference type="EMBL" id="KHS44503.1"/>
    </source>
</evidence>
<dbReference type="Gene3D" id="3.40.190.10">
    <property type="entry name" value="Periplasmic binding protein-like II"/>
    <property type="match status" value="1"/>
</dbReference>
<dbReference type="GO" id="GO:0043190">
    <property type="term" value="C:ATP-binding cassette (ABC) transporter complex"/>
    <property type="evidence" value="ECO:0007669"/>
    <property type="project" value="InterPro"/>
</dbReference>
<protein>
    <submittedName>
        <fullName evidence="4">Extracellular solute-binding protein</fullName>
    </submittedName>
</protein>
<dbReference type="GO" id="GO:0015833">
    <property type="term" value="P:peptide transport"/>
    <property type="evidence" value="ECO:0007669"/>
    <property type="project" value="TreeGrafter"/>
</dbReference>